<reference evidence="2" key="1">
    <citation type="submission" date="2012-08" db="EMBL/GenBank/DDBJ databases">
        <title>The Genome Sequence of Wuchereria bancrofti.</title>
        <authorList>
            <person name="Nutman T.B."/>
            <person name="Fink D.L."/>
            <person name="Russ C."/>
            <person name="Young S."/>
            <person name="Zeng Q."/>
            <person name="Koehrsen M."/>
            <person name="Alvarado L."/>
            <person name="Berlin A."/>
            <person name="Chapman S.B."/>
            <person name="Chen Z."/>
            <person name="Freedman E."/>
            <person name="Gellesch M."/>
            <person name="Goldberg J."/>
            <person name="Griggs A."/>
            <person name="Gujja S."/>
            <person name="Heilman E.R."/>
            <person name="Heiman D."/>
            <person name="Hepburn T."/>
            <person name="Howarth C."/>
            <person name="Jen D."/>
            <person name="Larson L."/>
            <person name="Lewis B."/>
            <person name="Mehta T."/>
            <person name="Park D."/>
            <person name="Pearson M."/>
            <person name="Roberts A."/>
            <person name="Saif S."/>
            <person name="Shea T."/>
            <person name="Shenoy N."/>
            <person name="Sisk P."/>
            <person name="Stolte C."/>
            <person name="Sykes S."/>
            <person name="Walk T."/>
            <person name="White J."/>
            <person name="Yandava C."/>
            <person name="Haas B."/>
            <person name="Henn M.R."/>
            <person name="Nusbaum C."/>
            <person name="Birren B."/>
        </authorList>
    </citation>
    <scope>NUCLEOTIDE SEQUENCE [LARGE SCALE GENOMIC DNA]</scope>
    <source>
        <strain evidence="2">NA</strain>
    </source>
</reference>
<dbReference type="InterPro" id="IPR011044">
    <property type="entry name" value="Quino_amine_DH_bsu"/>
</dbReference>
<gene>
    <name evidence="1" type="ORF">WUBG_16715</name>
</gene>
<evidence type="ECO:0000313" key="1">
    <source>
        <dbReference type="EMBL" id="EJW72377.1"/>
    </source>
</evidence>
<dbReference type="InterPro" id="IPR015943">
    <property type="entry name" value="WD40/YVTN_repeat-like_dom_sf"/>
</dbReference>
<dbReference type="AlphaFoldDB" id="J9E5X0"/>
<feature type="non-terminal residue" evidence="1">
    <location>
        <position position="116"/>
    </location>
</feature>
<evidence type="ECO:0008006" key="3">
    <source>
        <dbReference type="Google" id="ProtNLM"/>
    </source>
</evidence>
<dbReference type="SUPFAM" id="SSF50969">
    <property type="entry name" value="YVTN repeat-like/Quinoprotein amine dehydrogenase"/>
    <property type="match status" value="1"/>
</dbReference>
<accession>J9E5X0</accession>
<evidence type="ECO:0000313" key="2">
    <source>
        <dbReference type="Proteomes" id="UP000004810"/>
    </source>
</evidence>
<comment type="caution">
    <text evidence="1">The sequence shown here is derived from an EMBL/GenBank/DDBJ whole genome shotgun (WGS) entry which is preliminary data.</text>
</comment>
<dbReference type="Proteomes" id="UP000004810">
    <property type="component" value="Unassembled WGS sequence"/>
</dbReference>
<organism evidence="1 2">
    <name type="scientific">Wuchereria bancrofti</name>
    <dbReference type="NCBI Taxonomy" id="6293"/>
    <lineage>
        <taxon>Eukaryota</taxon>
        <taxon>Metazoa</taxon>
        <taxon>Ecdysozoa</taxon>
        <taxon>Nematoda</taxon>
        <taxon>Chromadorea</taxon>
        <taxon>Rhabditida</taxon>
        <taxon>Spirurina</taxon>
        <taxon>Spiruromorpha</taxon>
        <taxon>Filarioidea</taxon>
        <taxon>Onchocercidae</taxon>
        <taxon>Wuchereria</taxon>
    </lineage>
</organism>
<name>J9E5X0_WUCBA</name>
<dbReference type="EMBL" id="ADBV01016315">
    <property type="protein sequence ID" value="EJW72377.1"/>
    <property type="molecule type" value="Genomic_DNA"/>
</dbReference>
<proteinExistence type="predicted"/>
<protein>
    <recommendedName>
        <fullName evidence="3">Anaphase-promoting complex subunit 4 WD40 domain-containing protein</fullName>
    </recommendedName>
</protein>
<dbReference type="Gene3D" id="2.130.10.10">
    <property type="entry name" value="YVTN repeat-like/Quinoprotein amine dehydrogenase"/>
    <property type="match status" value="1"/>
</dbReference>
<sequence length="116" mass="12858">MSGENQPTFRKSLQTQANSCVWTHLDDTICLWNCETGDVINSVSTPTAARSISLSYSGNLIAFTTIKMTQNVASLFIYDIRDGSQMSGENQPTFRKSLQTQANSCVWTHLDDTICV</sequence>